<comment type="caution">
    <text evidence="2">The sequence shown here is derived from an EMBL/GenBank/DDBJ whole genome shotgun (WGS) entry which is preliminary data.</text>
</comment>
<dbReference type="RefSeq" id="WP_306735332.1">
    <property type="nucleotide sequence ID" value="NZ_JANHAX010000002.1"/>
</dbReference>
<dbReference type="Proteomes" id="UP001226762">
    <property type="component" value="Unassembled WGS sequence"/>
</dbReference>
<keyword evidence="1" id="KW-0732">Signal</keyword>
<dbReference type="Gene3D" id="1.25.10.10">
    <property type="entry name" value="Leucine-rich Repeat Variant"/>
    <property type="match status" value="2"/>
</dbReference>
<gene>
    <name evidence="2" type="ORF">NO357_09185</name>
</gene>
<dbReference type="SUPFAM" id="SSF48371">
    <property type="entry name" value="ARM repeat"/>
    <property type="match status" value="1"/>
</dbReference>
<dbReference type="AlphaFoldDB" id="A0AAE3WC96"/>
<feature type="signal peptide" evidence="1">
    <location>
        <begin position="1"/>
        <end position="22"/>
    </location>
</feature>
<organism evidence="2 3">
    <name type="scientific">Marimonas arenosa</name>
    <dbReference type="NCBI Taxonomy" id="1795305"/>
    <lineage>
        <taxon>Bacteria</taxon>
        <taxon>Pseudomonadati</taxon>
        <taxon>Pseudomonadota</taxon>
        <taxon>Alphaproteobacteria</taxon>
        <taxon>Rhodobacterales</taxon>
        <taxon>Paracoccaceae</taxon>
        <taxon>Marimonas</taxon>
    </lineage>
</organism>
<dbReference type="InterPro" id="IPR016024">
    <property type="entry name" value="ARM-type_fold"/>
</dbReference>
<keyword evidence="3" id="KW-1185">Reference proteome</keyword>
<evidence type="ECO:0000313" key="3">
    <source>
        <dbReference type="Proteomes" id="UP001226762"/>
    </source>
</evidence>
<evidence type="ECO:0000313" key="2">
    <source>
        <dbReference type="EMBL" id="MDQ2090069.1"/>
    </source>
</evidence>
<reference evidence="2" key="2">
    <citation type="submission" date="2023-02" db="EMBL/GenBank/DDBJ databases">
        <title>'Rhodoalgimonas zhirmunskyi' gen. nov., isolated from a red alga.</title>
        <authorList>
            <person name="Nedashkovskaya O.I."/>
            <person name="Otstavnykh N.Y."/>
            <person name="Bystritskaya E.P."/>
            <person name="Balabanova L.A."/>
            <person name="Isaeva M.P."/>
        </authorList>
    </citation>
    <scope>NUCLEOTIDE SEQUENCE</scope>
    <source>
        <strain evidence="2">KCTC 52189</strain>
    </source>
</reference>
<protein>
    <submittedName>
        <fullName evidence="2">HEAT repeat domain-containing protein</fullName>
    </submittedName>
</protein>
<proteinExistence type="predicted"/>
<evidence type="ECO:0000256" key="1">
    <source>
        <dbReference type="SAM" id="SignalP"/>
    </source>
</evidence>
<reference evidence="2" key="1">
    <citation type="submission" date="2022-07" db="EMBL/GenBank/DDBJ databases">
        <authorList>
            <person name="Otstavnykh N."/>
            <person name="Isaeva M."/>
            <person name="Bystritskaya E."/>
        </authorList>
    </citation>
    <scope>NUCLEOTIDE SEQUENCE</scope>
    <source>
        <strain evidence="2">KCTC 52189</strain>
    </source>
</reference>
<dbReference type="EMBL" id="JANHAX010000002">
    <property type="protein sequence ID" value="MDQ2090069.1"/>
    <property type="molecule type" value="Genomic_DNA"/>
</dbReference>
<name>A0AAE3WC96_9RHOB</name>
<accession>A0AAE3WC96</accession>
<feature type="chain" id="PRO_5042222845" evidence="1">
    <location>
        <begin position="23"/>
        <end position="249"/>
    </location>
</feature>
<dbReference type="InterPro" id="IPR011989">
    <property type="entry name" value="ARM-like"/>
</dbReference>
<sequence>MNRFFLSLLAAALALAATTAGRADSQTDDAALLELLRNAPDEEQRIDVLDRLANRTSETVRVALETLATDDAQPGTTRMHAICALQGAANHDSVPVLLTILEQDLSQRRGFWACAIPLLGSLGDRRSVPLLMQIADLNEEHLAGMDHMAIEALAAFGDDRDVRFLESKSHIWSVRPAVFQALSRIADPSSAETLVTGLYPEDDPEVLAAAQSGLRRIGAPARPALEAALQFPADEVFKQRVEELLKDIP</sequence>